<dbReference type="EC" id="3.4.21.-" evidence="1"/>
<sequence length="557" mass="60995">MKRAYIKPTLAVAMAAFFAVSCGTTGPKIISTPIESIDQQPLKNSELSEIELKGWGGSDLVSDTIPGMSVRKAYEEIIKDYKGKTVIVGVVDSGVDIDHEDLKNVIWTNEDEIPGNGIDDDNNGYIDDIHGWNFLGDTVEENMEFVRILRKLKPKYEGKSASDISAADKEEFALYERAKKEYDEEYAEVTRNINRYQQILQQITSAQAAAAEKIGKEKFSLEELEAMEADTPELQQHKALLVNIMSSAGDDIAAVEKEIQGAVDYYQGRLESHLNMELDGRKTGDDPDDLTDINYGNNDVDGPDPKKEDAKHGTHVAGIIAAERNNGIGINGVADNVKIMAVRAVPDGDEYDKDIALGIRYAVDNGAKVINTSFGKYYSTHPEWVMDAIKYAAKNDVLIVNAAGNDALDMDVTRIYPNDQTPENEEEIADNFLTVGASNFDYGSDLVARFSNYGQTNVDVFAPGTKIWSTTPNNEYEFLQGTSMASPAVAGVAAMIRSLYPKLSAAQVKEVIMKSGLASPQKVMVGGNSKDIRPFAELSVSGKMVNLYNALIMASKM</sequence>
<protein>
    <submittedName>
        <fullName evidence="1">Thermophilic serine proteinase</fullName>
        <ecNumber evidence="1">3.4.21.-</ecNumber>
    </submittedName>
</protein>
<proteinExistence type="predicted"/>
<dbReference type="EMBL" id="CABVMM010000001">
    <property type="protein sequence ID" value="VVU98833.1"/>
    <property type="molecule type" value="Genomic_DNA"/>
</dbReference>
<keyword evidence="2" id="KW-1185">Reference proteome</keyword>
<name>A0AC61Y2Z7_9FLAO</name>
<evidence type="ECO:0000313" key="1">
    <source>
        <dbReference type="EMBL" id="VVU98833.1"/>
    </source>
</evidence>
<gene>
    <name evidence="1" type="ORF">FVB9532_00080</name>
</gene>
<dbReference type="Proteomes" id="UP000356253">
    <property type="component" value="Unassembled WGS sequence"/>
</dbReference>
<evidence type="ECO:0000313" key="2">
    <source>
        <dbReference type="Proteomes" id="UP000356253"/>
    </source>
</evidence>
<reference evidence="1" key="1">
    <citation type="submission" date="2019-09" db="EMBL/GenBank/DDBJ databases">
        <authorList>
            <person name="Rodrigo-Torres L."/>
            <person name="Arahal R. D."/>
            <person name="Lucena T."/>
        </authorList>
    </citation>
    <scope>NUCLEOTIDE SEQUENCE</scope>
    <source>
        <strain evidence="1">ISS653</strain>
    </source>
</reference>
<keyword evidence="1" id="KW-0378">Hydrolase</keyword>
<accession>A0AC61Y2Z7</accession>
<comment type="caution">
    <text evidence="1">The sequence shown here is derived from an EMBL/GenBank/DDBJ whole genome shotgun (WGS) entry which is preliminary data.</text>
</comment>
<organism evidence="1 2">
    <name type="scientific">Mesonia oceanica</name>
    <dbReference type="NCBI Taxonomy" id="2687242"/>
    <lineage>
        <taxon>Bacteria</taxon>
        <taxon>Pseudomonadati</taxon>
        <taxon>Bacteroidota</taxon>
        <taxon>Flavobacteriia</taxon>
        <taxon>Flavobacteriales</taxon>
        <taxon>Flavobacteriaceae</taxon>
        <taxon>Mesonia</taxon>
    </lineage>
</organism>